<feature type="transmembrane region" description="Helical" evidence="7">
    <location>
        <begin position="82"/>
        <end position="103"/>
    </location>
</feature>
<organism evidence="9 10">
    <name type="scientific">Methylocystis iwaonis</name>
    <dbReference type="NCBI Taxonomy" id="2885079"/>
    <lineage>
        <taxon>Bacteria</taxon>
        <taxon>Pseudomonadati</taxon>
        <taxon>Pseudomonadota</taxon>
        <taxon>Alphaproteobacteria</taxon>
        <taxon>Hyphomicrobiales</taxon>
        <taxon>Methylocystaceae</taxon>
        <taxon>Methylocystis</taxon>
    </lineage>
</organism>
<sequence>MAFTTDLAAKLTRDASSLPQTGLSGQWLQRLLDADLAAVHLFSRSARPKAIRFLAIGVSKLGNGWIYPILLTIVFLGLGWQGWHVVLLAAANAALLHILYPIIKRRFCRKRPFHVDQRLPSLLKTLDEHSFPSGHAMTLTGVLAPIVLAWPAMSISAVVLVISMAWSRIATAHHYPSDVIAGIALGLGLAFPLSTYALALF</sequence>
<gene>
    <name evidence="9" type="ORF">SS37A_07760</name>
</gene>
<dbReference type="PANTHER" id="PTHR14969">
    <property type="entry name" value="SPHINGOSINE-1-PHOSPHATE PHOSPHOHYDROLASE"/>
    <property type="match status" value="1"/>
</dbReference>
<keyword evidence="10" id="KW-1185">Reference proteome</keyword>
<dbReference type="SMART" id="SM00014">
    <property type="entry name" value="acidPPc"/>
    <property type="match status" value="1"/>
</dbReference>
<dbReference type="EMBL" id="AP027142">
    <property type="protein sequence ID" value="BDV33247.1"/>
    <property type="molecule type" value="Genomic_DNA"/>
</dbReference>
<evidence type="ECO:0000256" key="3">
    <source>
        <dbReference type="ARBA" id="ARBA00022692"/>
    </source>
</evidence>
<dbReference type="InterPro" id="IPR036938">
    <property type="entry name" value="PAP2/HPO_sf"/>
</dbReference>
<evidence type="ECO:0000313" key="10">
    <source>
        <dbReference type="Proteomes" id="UP001317629"/>
    </source>
</evidence>
<evidence type="ECO:0000256" key="4">
    <source>
        <dbReference type="ARBA" id="ARBA00022801"/>
    </source>
</evidence>
<dbReference type="Pfam" id="PF01569">
    <property type="entry name" value="PAP2"/>
    <property type="match status" value="1"/>
</dbReference>
<dbReference type="PANTHER" id="PTHR14969:SF62">
    <property type="entry name" value="DECAPRENYLPHOSPHORYL-5-PHOSPHORIBOSE PHOSPHATASE RV3807C-RELATED"/>
    <property type="match status" value="1"/>
</dbReference>
<keyword evidence="3 7" id="KW-0812">Transmembrane</keyword>
<evidence type="ECO:0000256" key="2">
    <source>
        <dbReference type="ARBA" id="ARBA00022475"/>
    </source>
</evidence>
<feature type="transmembrane region" description="Helical" evidence="7">
    <location>
        <begin position="179"/>
        <end position="199"/>
    </location>
</feature>
<evidence type="ECO:0000256" key="1">
    <source>
        <dbReference type="ARBA" id="ARBA00004651"/>
    </source>
</evidence>
<keyword evidence="5 7" id="KW-1133">Transmembrane helix</keyword>
<comment type="subcellular location">
    <subcellularLocation>
        <location evidence="1">Cell membrane</location>
        <topology evidence="1">Multi-pass membrane protein</topology>
    </subcellularLocation>
</comment>
<feature type="transmembrane region" description="Helical" evidence="7">
    <location>
        <begin position="142"/>
        <end position="167"/>
    </location>
</feature>
<keyword evidence="6 7" id="KW-0472">Membrane</keyword>
<feature type="transmembrane region" description="Helical" evidence="7">
    <location>
        <begin position="53"/>
        <end position="76"/>
    </location>
</feature>
<protein>
    <recommendedName>
        <fullName evidence="8">Phosphatidic acid phosphatase type 2/haloperoxidase domain-containing protein</fullName>
    </recommendedName>
</protein>
<evidence type="ECO:0000256" key="7">
    <source>
        <dbReference type="SAM" id="Phobius"/>
    </source>
</evidence>
<evidence type="ECO:0000256" key="5">
    <source>
        <dbReference type="ARBA" id="ARBA00022989"/>
    </source>
</evidence>
<dbReference type="CDD" id="cd01610">
    <property type="entry name" value="PAP2_like"/>
    <property type="match status" value="1"/>
</dbReference>
<accession>A0ABM8E5U9</accession>
<keyword evidence="4" id="KW-0378">Hydrolase</keyword>
<proteinExistence type="predicted"/>
<evidence type="ECO:0000256" key="6">
    <source>
        <dbReference type="ARBA" id="ARBA00023136"/>
    </source>
</evidence>
<evidence type="ECO:0000313" key="9">
    <source>
        <dbReference type="EMBL" id="BDV33247.1"/>
    </source>
</evidence>
<dbReference type="SUPFAM" id="SSF48317">
    <property type="entry name" value="Acid phosphatase/Vanadium-dependent haloperoxidase"/>
    <property type="match status" value="1"/>
</dbReference>
<dbReference type="InterPro" id="IPR000326">
    <property type="entry name" value="PAP2/HPO"/>
</dbReference>
<name>A0ABM8E5U9_9HYPH</name>
<feature type="domain" description="Phosphatidic acid phosphatase type 2/haloperoxidase" evidence="8">
    <location>
        <begin position="86"/>
        <end position="194"/>
    </location>
</feature>
<dbReference type="Proteomes" id="UP001317629">
    <property type="component" value="Chromosome"/>
</dbReference>
<dbReference type="RefSeq" id="WP_281930615.1">
    <property type="nucleotide sequence ID" value="NZ_AP027142.1"/>
</dbReference>
<reference evidence="9 10" key="1">
    <citation type="journal article" date="2023" name="Int. J. Syst. Evol. Microbiol.">
        <title>Methylocystis iwaonis sp. nov., a type II methane-oxidizing bacterium from surface soil of a rice paddy field in Japan, and emended description of the genus Methylocystis (ex Whittenbury et al. 1970) Bowman et al. 1993.</title>
        <authorList>
            <person name="Kaise H."/>
            <person name="Sawadogo J.B."/>
            <person name="Alam M.S."/>
            <person name="Ueno C."/>
            <person name="Dianou D."/>
            <person name="Shinjo R."/>
            <person name="Asakawa S."/>
        </authorList>
    </citation>
    <scope>NUCLEOTIDE SEQUENCE [LARGE SCALE GENOMIC DNA]</scope>
    <source>
        <strain evidence="9 10">SS37A-Re</strain>
    </source>
</reference>
<keyword evidence="2" id="KW-1003">Cell membrane</keyword>
<evidence type="ECO:0000259" key="8">
    <source>
        <dbReference type="SMART" id="SM00014"/>
    </source>
</evidence>
<dbReference type="Gene3D" id="1.20.144.10">
    <property type="entry name" value="Phosphatidic acid phosphatase type 2/haloperoxidase"/>
    <property type="match status" value="1"/>
</dbReference>